<gene>
    <name evidence="1" type="ORF">UFOVP306_45</name>
</gene>
<evidence type="ECO:0000313" key="1">
    <source>
        <dbReference type="EMBL" id="CAB4136641.1"/>
    </source>
</evidence>
<accession>A0A6J5LR04</accession>
<proteinExistence type="predicted"/>
<name>A0A6J5LR04_9CAUD</name>
<dbReference type="EMBL" id="LR796317">
    <property type="protein sequence ID" value="CAB4136641.1"/>
    <property type="molecule type" value="Genomic_DNA"/>
</dbReference>
<organism evidence="1">
    <name type="scientific">uncultured Caudovirales phage</name>
    <dbReference type="NCBI Taxonomy" id="2100421"/>
    <lineage>
        <taxon>Viruses</taxon>
        <taxon>Duplodnaviria</taxon>
        <taxon>Heunggongvirae</taxon>
        <taxon>Uroviricota</taxon>
        <taxon>Caudoviricetes</taxon>
        <taxon>Peduoviridae</taxon>
        <taxon>Maltschvirus</taxon>
        <taxon>Maltschvirus maltsch</taxon>
    </lineage>
</organism>
<protein>
    <submittedName>
        <fullName evidence="1">Uncharacterized protein</fullName>
    </submittedName>
</protein>
<sequence length="49" mass="5721">MSKKEIYKVRSQTHGALADADKNKIPYSPLIRMEWKKYGYIPVSARHLT</sequence>
<reference evidence="1" key="1">
    <citation type="submission" date="2020-04" db="EMBL/GenBank/DDBJ databases">
        <authorList>
            <person name="Chiriac C."/>
            <person name="Salcher M."/>
            <person name="Ghai R."/>
            <person name="Kavagutti S V."/>
        </authorList>
    </citation>
    <scope>NUCLEOTIDE SEQUENCE</scope>
</reference>